<evidence type="ECO:0000256" key="1">
    <source>
        <dbReference type="ARBA" id="ARBA00022603"/>
    </source>
</evidence>
<evidence type="ECO:0000313" key="6">
    <source>
        <dbReference type="Proteomes" id="UP000095751"/>
    </source>
</evidence>
<dbReference type="InterPro" id="IPR050602">
    <property type="entry name" value="Malonyl-ACP_OMT"/>
</dbReference>
<dbReference type="GO" id="GO:0032259">
    <property type="term" value="P:methylation"/>
    <property type="evidence" value="ECO:0007669"/>
    <property type="project" value="UniProtKB-KW"/>
</dbReference>
<dbReference type="SUPFAM" id="SSF53335">
    <property type="entry name" value="S-adenosyl-L-methionine-dependent methyltransferases"/>
    <property type="match status" value="1"/>
</dbReference>
<gene>
    <name evidence="5" type="ORF">FRACYDRAFT_170904</name>
</gene>
<protein>
    <submittedName>
        <fullName evidence="5">S-adenosyl-L-methionine-dependent methyltransferase</fullName>
    </submittedName>
</protein>
<accession>A0A1E7F555</accession>
<feature type="region of interest" description="Disordered" evidence="3">
    <location>
        <begin position="366"/>
        <end position="394"/>
    </location>
</feature>
<feature type="compositionally biased region" description="Basic and acidic residues" evidence="3">
    <location>
        <begin position="379"/>
        <end position="394"/>
    </location>
</feature>
<keyword evidence="2 5" id="KW-0808">Transferase</keyword>
<dbReference type="InterPro" id="IPR013216">
    <property type="entry name" value="Methyltransf_11"/>
</dbReference>
<dbReference type="PANTHER" id="PTHR13090">
    <property type="entry name" value="ARGININE-HYDROXYLASE NDUFAF5, MITOCHONDRIAL"/>
    <property type="match status" value="1"/>
</dbReference>
<dbReference type="GO" id="GO:0032981">
    <property type="term" value="P:mitochondrial respiratory chain complex I assembly"/>
    <property type="evidence" value="ECO:0007669"/>
    <property type="project" value="TreeGrafter"/>
</dbReference>
<reference evidence="5 6" key="1">
    <citation type="submission" date="2016-09" db="EMBL/GenBank/DDBJ databases">
        <title>Extensive genetic diversity and differential bi-allelic expression allows diatom success in the polar Southern Ocean.</title>
        <authorList>
            <consortium name="DOE Joint Genome Institute"/>
            <person name="Mock T."/>
            <person name="Otillar R.P."/>
            <person name="Strauss J."/>
            <person name="Dupont C."/>
            <person name="Frickenhaus S."/>
            <person name="Maumus F."/>
            <person name="Mcmullan M."/>
            <person name="Sanges R."/>
            <person name="Schmutz J."/>
            <person name="Toseland A."/>
            <person name="Valas R."/>
            <person name="Veluchamy A."/>
            <person name="Ward B.J."/>
            <person name="Allen A."/>
            <person name="Barry K."/>
            <person name="Falciatore A."/>
            <person name="Ferrante M."/>
            <person name="Fortunato A.E."/>
            <person name="Gloeckner G."/>
            <person name="Gruber A."/>
            <person name="Hipkin R."/>
            <person name="Janech M."/>
            <person name="Kroth P."/>
            <person name="Leese F."/>
            <person name="Lindquist E."/>
            <person name="Lyon B.R."/>
            <person name="Martin J."/>
            <person name="Mayer C."/>
            <person name="Parker M."/>
            <person name="Quesneville H."/>
            <person name="Raymond J."/>
            <person name="Uhlig C."/>
            <person name="Valentin K.U."/>
            <person name="Worden A.Z."/>
            <person name="Armbrust E.V."/>
            <person name="Bowler C."/>
            <person name="Green B."/>
            <person name="Moulton V."/>
            <person name="Van Oosterhout C."/>
            <person name="Grigoriev I."/>
        </authorList>
    </citation>
    <scope>NUCLEOTIDE SEQUENCE [LARGE SCALE GENOMIC DNA]</scope>
    <source>
        <strain evidence="5 6">CCMP1102</strain>
    </source>
</reference>
<dbReference type="EMBL" id="KV784361">
    <property type="protein sequence ID" value="OEU13312.1"/>
    <property type="molecule type" value="Genomic_DNA"/>
</dbReference>
<dbReference type="CDD" id="cd02440">
    <property type="entry name" value="AdoMet_MTases"/>
    <property type="match status" value="1"/>
</dbReference>
<organism evidence="5 6">
    <name type="scientific">Fragilariopsis cylindrus CCMP1102</name>
    <dbReference type="NCBI Taxonomy" id="635003"/>
    <lineage>
        <taxon>Eukaryota</taxon>
        <taxon>Sar</taxon>
        <taxon>Stramenopiles</taxon>
        <taxon>Ochrophyta</taxon>
        <taxon>Bacillariophyta</taxon>
        <taxon>Bacillariophyceae</taxon>
        <taxon>Bacillariophycidae</taxon>
        <taxon>Bacillariales</taxon>
        <taxon>Bacillariaceae</taxon>
        <taxon>Fragilariopsis</taxon>
    </lineage>
</organism>
<dbReference type="OrthoDB" id="16816at2759"/>
<sequence length="394" mass="43944">MHCSRLRNDFARRLKQHSSSSIIKKVFNGGNDMRPNRYFSGVDTSVTKAFDRELKKKQRDNAARSRRAWKSAAVDDVISSSSVDAAAAADDDIVDYEYFRQEMAIRLVDRLDDIKVGFPLALDVGAGSGQIYRAICSDDAFEGEGGIGGVRKMVLLDSSDEMLHINDDDDEDFEGSHRCDAYKLHSDEEEKLPFPDGTFDIVMSSQSIHWVNDLPKLFQEAFRVLKPNGCFMFSMIGGATLPELRIAMTLAELEREGGIGAHVGPFVELSDVGMLMQNAGFALPTIDIDTVKISYPSAPILMEHLQRMGEGNASLRRREYTTRDVFLAASCIYDEMYPIQVEGEENRDVEATAQVIYAIGWTPHASQQKPKKRGTATHRMGDDVVVEHSNTKKS</sequence>
<dbReference type="Gene3D" id="3.40.50.150">
    <property type="entry name" value="Vaccinia Virus protein VP39"/>
    <property type="match status" value="1"/>
</dbReference>
<dbReference type="GO" id="GO:0005739">
    <property type="term" value="C:mitochondrion"/>
    <property type="evidence" value="ECO:0007669"/>
    <property type="project" value="TreeGrafter"/>
</dbReference>
<keyword evidence="6" id="KW-1185">Reference proteome</keyword>
<dbReference type="Proteomes" id="UP000095751">
    <property type="component" value="Unassembled WGS sequence"/>
</dbReference>
<dbReference type="InterPro" id="IPR029063">
    <property type="entry name" value="SAM-dependent_MTases_sf"/>
</dbReference>
<dbReference type="PANTHER" id="PTHR13090:SF1">
    <property type="entry name" value="ARGININE-HYDROXYLASE NDUFAF5, MITOCHONDRIAL"/>
    <property type="match status" value="1"/>
</dbReference>
<dbReference type="AlphaFoldDB" id="A0A1E7F555"/>
<evidence type="ECO:0000256" key="2">
    <source>
        <dbReference type="ARBA" id="ARBA00022679"/>
    </source>
</evidence>
<dbReference type="Pfam" id="PF08241">
    <property type="entry name" value="Methyltransf_11"/>
    <property type="match status" value="1"/>
</dbReference>
<dbReference type="InParanoid" id="A0A1E7F555"/>
<dbReference type="GO" id="GO:0008757">
    <property type="term" value="F:S-adenosylmethionine-dependent methyltransferase activity"/>
    <property type="evidence" value="ECO:0007669"/>
    <property type="project" value="InterPro"/>
</dbReference>
<keyword evidence="1 5" id="KW-0489">Methyltransferase</keyword>
<evidence type="ECO:0000259" key="4">
    <source>
        <dbReference type="Pfam" id="PF08241"/>
    </source>
</evidence>
<evidence type="ECO:0000256" key="3">
    <source>
        <dbReference type="SAM" id="MobiDB-lite"/>
    </source>
</evidence>
<dbReference type="KEGG" id="fcy:FRACYDRAFT_170904"/>
<feature type="domain" description="Methyltransferase type 11" evidence="4">
    <location>
        <begin position="122"/>
        <end position="233"/>
    </location>
</feature>
<evidence type="ECO:0000313" key="5">
    <source>
        <dbReference type="EMBL" id="OEU13312.1"/>
    </source>
</evidence>
<proteinExistence type="predicted"/>
<name>A0A1E7F555_9STRA</name>